<accession>A0AAD6SDR3</accession>
<dbReference type="GO" id="GO:0016491">
    <property type="term" value="F:oxidoreductase activity"/>
    <property type="evidence" value="ECO:0007669"/>
    <property type="project" value="InterPro"/>
</dbReference>
<dbReference type="Pfam" id="PF07110">
    <property type="entry name" value="EthD"/>
    <property type="match status" value="1"/>
</dbReference>
<comment type="caution">
    <text evidence="3">The sequence shown here is derived from an EMBL/GenBank/DDBJ whole genome shotgun (WGS) entry which is preliminary data.</text>
</comment>
<dbReference type="Gene3D" id="3.30.70.100">
    <property type="match status" value="1"/>
</dbReference>
<dbReference type="EMBL" id="JARJCM010000149">
    <property type="protein sequence ID" value="KAJ7025754.1"/>
    <property type="molecule type" value="Genomic_DNA"/>
</dbReference>
<organism evidence="3 4">
    <name type="scientific">Mycena alexandri</name>
    <dbReference type="NCBI Taxonomy" id="1745969"/>
    <lineage>
        <taxon>Eukaryota</taxon>
        <taxon>Fungi</taxon>
        <taxon>Dikarya</taxon>
        <taxon>Basidiomycota</taxon>
        <taxon>Agaricomycotina</taxon>
        <taxon>Agaricomycetes</taxon>
        <taxon>Agaricomycetidae</taxon>
        <taxon>Agaricales</taxon>
        <taxon>Marasmiineae</taxon>
        <taxon>Mycenaceae</taxon>
        <taxon>Mycena</taxon>
    </lineage>
</organism>
<feature type="domain" description="EthD" evidence="2">
    <location>
        <begin position="71"/>
        <end position="163"/>
    </location>
</feature>
<comment type="similarity">
    <text evidence="1">Belongs to the tpcK family.</text>
</comment>
<dbReference type="InterPro" id="IPR011008">
    <property type="entry name" value="Dimeric_a/b-barrel"/>
</dbReference>
<evidence type="ECO:0000259" key="2">
    <source>
        <dbReference type="Pfam" id="PF07110"/>
    </source>
</evidence>
<evidence type="ECO:0000313" key="3">
    <source>
        <dbReference type="EMBL" id="KAJ7025754.1"/>
    </source>
</evidence>
<evidence type="ECO:0000256" key="1">
    <source>
        <dbReference type="ARBA" id="ARBA00005986"/>
    </source>
</evidence>
<proteinExistence type="inferred from homology"/>
<dbReference type="AlphaFoldDB" id="A0AAD6SDR3"/>
<reference evidence="3" key="1">
    <citation type="submission" date="2023-03" db="EMBL/GenBank/DDBJ databases">
        <title>Massive genome expansion in bonnet fungi (Mycena s.s.) driven by repeated elements and novel gene families across ecological guilds.</title>
        <authorList>
            <consortium name="Lawrence Berkeley National Laboratory"/>
            <person name="Harder C.B."/>
            <person name="Miyauchi S."/>
            <person name="Viragh M."/>
            <person name="Kuo A."/>
            <person name="Thoen E."/>
            <person name="Andreopoulos B."/>
            <person name="Lu D."/>
            <person name="Skrede I."/>
            <person name="Drula E."/>
            <person name="Henrissat B."/>
            <person name="Morin E."/>
            <person name="Kohler A."/>
            <person name="Barry K."/>
            <person name="LaButti K."/>
            <person name="Morin E."/>
            <person name="Salamov A."/>
            <person name="Lipzen A."/>
            <person name="Mereny Z."/>
            <person name="Hegedus B."/>
            <person name="Baldrian P."/>
            <person name="Stursova M."/>
            <person name="Weitz H."/>
            <person name="Taylor A."/>
            <person name="Grigoriev I.V."/>
            <person name="Nagy L.G."/>
            <person name="Martin F."/>
            <person name="Kauserud H."/>
        </authorList>
    </citation>
    <scope>NUCLEOTIDE SEQUENCE</scope>
    <source>
        <strain evidence="3">CBHHK200</strain>
    </source>
</reference>
<dbReference type="SUPFAM" id="SSF54909">
    <property type="entry name" value="Dimeric alpha+beta barrel"/>
    <property type="match status" value="1"/>
</dbReference>
<name>A0AAD6SDR3_9AGAR</name>
<dbReference type="InterPro" id="IPR009799">
    <property type="entry name" value="EthD_dom"/>
</dbReference>
<sequence length="175" mass="20010">MPGPVTFGGRWENIRFSRWENFSFSHLENVTLFSKREKLDFSFVLSNPKPFSRRENKLIPAVIIATLNRLPHISFEQFDKHWAEIHGPLVAALPAVKSGVVKYKQFHISPETNALLAAKGLAVIPHDGLVEWEADKLEDILELWSSEEVAKTLLPDEKNFFERSSVQVIAGDWTR</sequence>
<keyword evidence="4" id="KW-1185">Reference proteome</keyword>
<dbReference type="Proteomes" id="UP001218188">
    <property type="component" value="Unassembled WGS sequence"/>
</dbReference>
<protein>
    <recommendedName>
        <fullName evidence="2">EthD domain-containing protein</fullName>
    </recommendedName>
</protein>
<evidence type="ECO:0000313" key="4">
    <source>
        <dbReference type="Proteomes" id="UP001218188"/>
    </source>
</evidence>
<gene>
    <name evidence="3" type="ORF">C8F04DRAFT_1191182</name>
</gene>